<feature type="compositionally biased region" description="Basic and acidic residues" evidence="2">
    <location>
        <begin position="683"/>
        <end position="692"/>
    </location>
</feature>
<evidence type="ECO:0000313" key="3">
    <source>
        <dbReference type="EMBL" id="CAB3264965.1"/>
    </source>
</evidence>
<feature type="region of interest" description="Disordered" evidence="2">
    <location>
        <begin position="315"/>
        <end position="336"/>
    </location>
</feature>
<keyword evidence="1" id="KW-0175">Coiled coil</keyword>
<feature type="coiled-coil region" evidence="1">
    <location>
        <begin position="135"/>
        <end position="295"/>
    </location>
</feature>
<name>A0A6F9DPZ8_9ASCI</name>
<feature type="region of interest" description="Disordered" evidence="2">
    <location>
        <begin position="532"/>
        <end position="568"/>
    </location>
</feature>
<sequence length="801" mass="89637">MENLVVTQNNEDPRSFNTESEYSIISRPPVGIGNSLSSNPYLQPSHQALTDQFFERQHSPLNNNSTSESEHLSMSHYALATAYDHLKDKYKDLELKNRSLQRRIAGPKLGGNGMLTTSGMNHTQENNLTEAWEAYTDKSRECEKLRDELRVMEQKLTKSQIAAKDQSLRDDVLRAQSLHEELRKQLQQAELDANDLKHKEELAKEELEKEKEYHETVLRAAEQRHHQMESTIAELQKSLQDKSRKIQDLLKDQEKQKKVAQELMEQQEEVYKKKITELEGKVIKEQEERVKLAEEINTYQNFHLSTGIPLSMSQFHQQRLEESERDSDSNSNASDVDADELMVELNSLTHEITSLKRQALQQSSMLSRICEDPRVLESLNSVDFSTFTPMEVPTMNGGSPVSMPVQCTENEINRMGTASTDPSIDHRQIVDEMTNSAFDSSRSSNDNMFIPQNTRFAISRHIHAIRDPVPAHNTPPSVKIEIPRDPENLESAFNNLRMAKPAVPSDNGLLHPVNHADEQDAHSSYYSAVPAPERATANSEDTNPKMPHSRRLSSEPGSSSLDSQNSANETTIMIPIGALERQYAGSSPDEPLVVRYPPPTSFAGDAKQGMTSKWPKINKKPSTVTSSALWPPGTSAASSRFSPSFDVITGQPTASSYDVASQGDVDTGVGGDVKEFEVQPVRKSRDSVRTDPEGSIPQLPASHPTNRPTSRARNERSSLSNQPHSSDVTPSSHRLRHASSGSIEVLAEEDRTFVSGEIPNGPACPVCGYLFNSDTSESFMQRHINAHFSDEEVDEYNFVPN</sequence>
<feature type="compositionally biased region" description="Low complexity" evidence="2">
    <location>
        <begin position="554"/>
        <end position="563"/>
    </location>
</feature>
<evidence type="ECO:0000256" key="2">
    <source>
        <dbReference type="SAM" id="MobiDB-lite"/>
    </source>
</evidence>
<feature type="compositionally biased region" description="Basic and acidic residues" evidence="2">
    <location>
        <begin position="318"/>
        <end position="328"/>
    </location>
</feature>
<feature type="compositionally biased region" description="Polar residues" evidence="2">
    <location>
        <begin position="650"/>
        <end position="659"/>
    </location>
</feature>
<dbReference type="AlphaFoldDB" id="A0A6F9DPZ8"/>
<accession>A0A6F9DPZ8</accession>
<feature type="region of interest" description="Disordered" evidence="2">
    <location>
        <begin position="603"/>
        <end position="739"/>
    </location>
</feature>
<organism evidence="3">
    <name type="scientific">Phallusia mammillata</name>
    <dbReference type="NCBI Taxonomy" id="59560"/>
    <lineage>
        <taxon>Eukaryota</taxon>
        <taxon>Metazoa</taxon>
        <taxon>Chordata</taxon>
        <taxon>Tunicata</taxon>
        <taxon>Ascidiacea</taxon>
        <taxon>Phlebobranchia</taxon>
        <taxon>Ascidiidae</taxon>
        <taxon>Phallusia</taxon>
    </lineage>
</organism>
<feature type="compositionally biased region" description="Polar residues" evidence="2">
    <location>
        <begin position="703"/>
        <end position="732"/>
    </location>
</feature>
<gene>
    <name evidence="3" type="primary">Pmfbp1-002</name>
</gene>
<dbReference type="EMBL" id="LR789103">
    <property type="protein sequence ID" value="CAB3264965.1"/>
    <property type="molecule type" value="mRNA"/>
</dbReference>
<evidence type="ECO:0000256" key="1">
    <source>
        <dbReference type="SAM" id="Coils"/>
    </source>
</evidence>
<protein>
    <submittedName>
        <fullName evidence="3">Polyamine-modulated factor 1-binding protein 1</fullName>
    </submittedName>
</protein>
<reference evidence="3" key="1">
    <citation type="submission" date="2020-04" db="EMBL/GenBank/DDBJ databases">
        <authorList>
            <person name="Neveu A P."/>
        </authorList>
    </citation>
    <scope>NUCLEOTIDE SEQUENCE</scope>
    <source>
        <tissue evidence="3">Whole embryo</tissue>
    </source>
</reference>
<proteinExistence type="evidence at transcript level"/>